<accession>A0A1I5HRN1</accession>
<dbReference type="OrthoDB" id="6546850at2"/>
<evidence type="ECO:0000313" key="1">
    <source>
        <dbReference type="EMBL" id="SFO50660.1"/>
    </source>
</evidence>
<proteinExistence type="predicted"/>
<keyword evidence="2" id="KW-1185">Reference proteome</keyword>
<dbReference type="Proteomes" id="UP000198968">
    <property type="component" value="Unassembled WGS sequence"/>
</dbReference>
<evidence type="ECO:0008006" key="3">
    <source>
        <dbReference type="Google" id="ProtNLM"/>
    </source>
</evidence>
<reference evidence="2" key="1">
    <citation type="submission" date="2016-10" db="EMBL/GenBank/DDBJ databases">
        <authorList>
            <person name="Varghese N."/>
            <person name="Submissions S."/>
        </authorList>
    </citation>
    <scope>NUCLEOTIDE SEQUENCE [LARGE SCALE GENOMIC DNA]</scope>
    <source>
        <strain evidence="2">OV426</strain>
    </source>
</reference>
<dbReference type="EMBL" id="FOVG01000007">
    <property type="protein sequence ID" value="SFO50660.1"/>
    <property type="molecule type" value="Genomic_DNA"/>
</dbReference>
<gene>
    <name evidence="1" type="ORF">SAMN05428971_4262</name>
</gene>
<dbReference type="RefSeq" id="WP_090967090.1">
    <property type="nucleotide sequence ID" value="NZ_FOVG01000007.1"/>
</dbReference>
<name>A0A1I5HRN1_9GAMM</name>
<protein>
    <recommendedName>
        <fullName evidence="3">DNA polymerase V</fullName>
    </recommendedName>
</protein>
<organism evidence="1 2">
    <name type="scientific">Candidatus Pantoea varia</name>
    <dbReference type="NCBI Taxonomy" id="1881036"/>
    <lineage>
        <taxon>Bacteria</taxon>
        <taxon>Pseudomonadati</taxon>
        <taxon>Pseudomonadota</taxon>
        <taxon>Gammaproteobacteria</taxon>
        <taxon>Enterobacterales</taxon>
        <taxon>Erwiniaceae</taxon>
        <taxon>Pantoea</taxon>
    </lineage>
</organism>
<evidence type="ECO:0000313" key="2">
    <source>
        <dbReference type="Proteomes" id="UP000198968"/>
    </source>
</evidence>
<sequence length="77" mass="8892">MSQDDEVWIAFREAMKRDNSGQYTISTRDFVAELEQRNSPHTLRAANTWIEMHITTFSDISVEAGECRLFQVPAARD</sequence>
<dbReference type="AlphaFoldDB" id="A0A1I5HRN1"/>